<dbReference type="Proteomes" id="UP000249239">
    <property type="component" value="Unassembled WGS sequence"/>
</dbReference>
<dbReference type="InterPro" id="IPR039426">
    <property type="entry name" value="TonB-dep_rcpt-like"/>
</dbReference>
<proteinExistence type="inferred from homology"/>
<keyword evidence="14" id="KW-1185">Reference proteome</keyword>
<keyword evidence="6 8" id="KW-0472">Membrane</keyword>
<comment type="similarity">
    <text evidence="8 9">Belongs to the TonB-dependent receptor family.</text>
</comment>
<evidence type="ECO:0000256" key="6">
    <source>
        <dbReference type="ARBA" id="ARBA00023136"/>
    </source>
</evidence>
<evidence type="ECO:0000256" key="7">
    <source>
        <dbReference type="ARBA" id="ARBA00023237"/>
    </source>
</evidence>
<dbReference type="OrthoDB" id="9758472at2"/>
<organism evidence="13 14">
    <name type="scientific">Breznakibacter xylanolyticus</name>
    <dbReference type="NCBI Taxonomy" id="990"/>
    <lineage>
        <taxon>Bacteria</taxon>
        <taxon>Pseudomonadati</taxon>
        <taxon>Bacteroidota</taxon>
        <taxon>Bacteroidia</taxon>
        <taxon>Marinilabiliales</taxon>
        <taxon>Marinilabiliaceae</taxon>
        <taxon>Breznakibacter</taxon>
    </lineage>
</organism>
<evidence type="ECO:0000256" key="8">
    <source>
        <dbReference type="PROSITE-ProRule" id="PRU01360"/>
    </source>
</evidence>
<reference evidence="13 14" key="1">
    <citation type="submission" date="2018-06" db="EMBL/GenBank/DDBJ databases">
        <title>Genomic Encyclopedia of Archaeal and Bacterial Type Strains, Phase II (KMG-II): from individual species to whole genera.</title>
        <authorList>
            <person name="Goeker M."/>
        </authorList>
    </citation>
    <scope>NUCLEOTIDE SEQUENCE [LARGE SCALE GENOMIC DNA]</scope>
    <source>
        <strain evidence="13 14">DSM 6779</strain>
    </source>
</reference>
<dbReference type="GO" id="GO:0015344">
    <property type="term" value="F:siderophore uptake transmembrane transporter activity"/>
    <property type="evidence" value="ECO:0007669"/>
    <property type="project" value="TreeGrafter"/>
</dbReference>
<name>A0A2W7NHZ0_9BACT</name>
<dbReference type="Gene3D" id="2.170.130.10">
    <property type="entry name" value="TonB-dependent receptor, plug domain"/>
    <property type="match status" value="1"/>
</dbReference>
<dbReference type="PANTHER" id="PTHR30069">
    <property type="entry name" value="TONB-DEPENDENT OUTER MEMBRANE RECEPTOR"/>
    <property type="match status" value="1"/>
</dbReference>
<feature type="signal peptide" evidence="10">
    <location>
        <begin position="1"/>
        <end position="22"/>
    </location>
</feature>
<keyword evidence="13" id="KW-0675">Receptor</keyword>
<dbReference type="GO" id="GO:0009279">
    <property type="term" value="C:cell outer membrane"/>
    <property type="evidence" value="ECO:0007669"/>
    <property type="project" value="UniProtKB-SubCell"/>
</dbReference>
<evidence type="ECO:0000256" key="10">
    <source>
        <dbReference type="SAM" id="SignalP"/>
    </source>
</evidence>
<protein>
    <submittedName>
        <fullName evidence="13">Iron complex outermembrane receptor protein</fullName>
    </submittedName>
</protein>
<dbReference type="GO" id="GO:0044718">
    <property type="term" value="P:siderophore transmembrane transport"/>
    <property type="evidence" value="ECO:0007669"/>
    <property type="project" value="TreeGrafter"/>
</dbReference>
<evidence type="ECO:0000259" key="12">
    <source>
        <dbReference type="Pfam" id="PF07715"/>
    </source>
</evidence>
<feature type="domain" description="TonB-dependent receptor-like beta-barrel" evidence="11">
    <location>
        <begin position="218"/>
        <end position="619"/>
    </location>
</feature>
<dbReference type="PROSITE" id="PS52016">
    <property type="entry name" value="TONB_DEPENDENT_REC_3"/>
    <property type="match status" value="1"/>
</dbReference>
<evidence type="ECO:0000313" key="13">
    <source>
        <dbReference type="EMBL" id="PZX12756.1"/>
    </source>
</evidence>
<keyword evidence="5 9" id="KW-0798">TonB box</keyword>
<feature type="chain" id="PRO_5015883948" evidence="10">
    <location>
        <begin position="23"/>
        <end position="647"/>
    </location>
</feature>
<dbReference type="InterPro" id="IPR037066">
    <property type="entry name" value="Plug_dom_sf"/>
</dbReference>
<evidence type="ECO:0000313" key="14">
    <source>
        <dbReference type="Proteomes" id="UP000249239"/>
    </source>
</evidence>
<feature type="domain" description="TonB-dependent receptor plug" evidence="12">
    <location>
        <begin position="49"/>
        <end position="155"/>
    </location>
</feature>
<keyword evidence="10" id="KW-0732">Signal</keyword>
<evidence type="ECO:0000256" key="5">
    <source>
        <dbReference type="ARBA" id="ARBA00023077"/>
    </source>
</evidence>
<keyword evidence="3 8" id="KW-1134">Transmembrane beta strand</keyword>
<dbReference type="InterPro" id="IPR012910">
    <property type="entry name" value="Plug_dom"/>
</dbReference>
<evidence type="ECO:0000256" key="9">
    <source>
        <dbReference type="RuleBase" id="RU003357"/>
    </source>
</evidence>
<comment type="subcellular location">
    <subcellularLocation>
        <location evidence="1 8">Cell outer membrane</location>
        <topology evidence="1 8">Multi-pass membrane protein</topology>
    </subcellularLocation>
</comment>
<dbReference type="EMBL" id="QKZK01000030">
    <property type="protein sequence ID" value="PZX12756.1"/>
    <property type="molecule type" value="Genomic_DNA"/>
</dbReference>
<dbReference type="Pfam" id="PF00593">
    <property type="entry name" value="TonB_dep_Rec_b-barrel"/>
    <property type="match status" value="1"/>
</dbReference>
<dbReference type="Pfam" id="PF07715">
    <property type="entry name" value="Plug"/>
    <property type="match status" value="1"/>
</dbReference>
<comment type="caution">
    <text evidence="13">The sequence shown here is derived from an EMBL/GenBank/DDBJ whole genome shotgun (WGS) entry which is preliminary data.</text>
</comment>
<dbReference type="PANTHER" id="PTHR30069:SF40">
    <property type="entry name" value="TONB-DEPENDENT RECEPTOR NMB0964-RELATED"/>
    <property type="match status" value="1"/>
</dbReference>
<evidence type="ECO:0000256" key="4">
    <source>
        <dbReference type="ARBA" id="ARBA00022692"/>
    </source>
</evidence>
<gene>
    <name evidence="13" type="ORF">LX69_02845</name>
</gene>
<keyword evidence="7 8" id="KW-0998">Cell outer membrane</keyword>
<sequence length="647" mass="72769">MKNMGRWICGVIFLSVMQLTHAQTNQQEIEGGNLSEVEVMGSRTSVSYQQTTRVVSVITGSDLKDLAIHSAGDLLDYLSGVDLRQRGPIGVQADVSIRGGSFDQVMILLNGINVTDPQTGHHSLNLPVDLSAIERIEILEGPGARAYGPNAFSGAINFVTATPDTNRVNADIAGGAHGFMSGGGALALNHKNLKNFITLRGSKSDGYAENTDFKSTNIYYRGMLTNGHHRLDWQTGYLDKSFGAFAFYSPKYPNQYEQNRTFFSSLKYTSEGLIKLTPAIYWRRNHDRFELFRNNPASWYSSHNYHMTDVFGASVNGAVKWVGGHTSVGGEVRGESIFSNNLGDPLGTPVEVPGEDYEWFNKSFQRTNSSLFLEHTWSHKGFTVSAGMLANHNTGLDYRFRYFPGIDAAYWLTPHLKITAGYNHSLRMPTFTDLFYNTSAAQGNRSLKPEEVKAIESGLRWHSPAIESRITGFYRYSTQLIDWGRTSADQKYQSVNISEMNTTGIQVYLSLTPNEWVRFLTPIKKINIDYLHLQQDKESDATYDSRYVMDYLRNKLVVGLTHQVISRVTASWNASWIDRMGTYTDGADQSQSYASYWLCDLRLTWSSTMVDIYTEASNLFDQSYEDIGNIPQPGRWIRGGIKLKLEW</sequence>
<dbReference type="AlphaFoldDB" id="A0A2W7NHZ0"/>
<dbReference type="Gene3D" id="2.40.170.20">
    <property type="entry name" value="TonB-dependent receptor, beta-barrel domain"/>
    <property type="match status" value="1"/>
</dbReference>
<evidence type="ECO:0000256" key="2">
    <source>
        <dbReference type="ARBA" id="ARBA00022448"/>
    </source>
</evidence>
<keyword evidence="2 8" id="KW-0813">Transport</keyword>
<dbReference type="InterPro" id="IPR036942">
    <property type="entry name" value="Beta-barrel_TonB_sf"/>
</dbReference>
<evidence type="ECO:0000259" key="11">
    <source>
        <dbReference type="Pfam" id="PF00593"/>
    </source>
</evidence>
<evidence type="ECO:0000256" key="3">
    <source>
        <dbReference type="ARBA" id="ARBA00022452"/>
    </source>
</evidence>
<accession>A0A2W7NHZ0</accession>
<evidence type="ECO:0000256" key="1">
    <source>
        <dbReference type="ARBA" id="ARBA00004571"/>
    </source>
</evidence>
<dbReference type="InterPro" id="IPR000531">
    <property type="entry name" value="Beta-barrel_TonB"/>
</dbReference>
<keyword evidence="4 8" id="KW-0812">Transmembrane</keyword>
<dbReference type="SUPFAM" id="SSF56935">
    <property type="entry name" value="Porins"/>
    <property type="match status" value="1"/>
</dbReference>